<evidence type="ECO:0000313" key="3">
    <source>
        <dbReference type="Proteomes" id="UP000051861"/>
    </source>
</evidence>
<keyword evidence="1" id="KW-0812">Transmembrane</keyword>
<accession>A0A0S7XVE8</accession>
<sequence>MEFRERLKRIQKCTILFVSIIIILGIIAAQFFRLKTPAGMIVTVIIAIIGVILLIFFVLHVYKDLCEIEKPKKEE</sequence>
<evidence type="ECO:0000256" key="1">
    <source>
        <dbReference type="SAM" id="Phobius"/>
    </source>
</evidence>
<evidence type="ECO:0000313" key="2">
    <source>
        <dbReference type="EMBL" id="KPJ66171.1"/>
    </source>
</evidence>
<dbReference type="AlphaFoldDB" id="A0A0S7XVE8"/>
<feature type="transmembrane region" description="Helical" evidence="1">
    <location>
        <begin position="38"/>
        <end position="62"/>
    </location>
</feature>
<keyword evidence="1" id="KW-0472">Membrane</keyword>
<gene>
    <name evidence="2" type="ORF">AMJ44_08740</name>
</gene>
<protein>
    <submittedName>
        <fullName evidence="2">Uncharacterized protein</fullName>
    </submittedName>
</protein>
<dbReference type="EMBL" id="LIZX01000088">
    <property type="protein sequence ID" value="KPJ66171.1"/>
    <property type="molecule type" value="Genomic_DNA"/>
</dbReference>
<dbReference type="Proteomes" id="UP000051861">
    <property type="component" value="Unassembled WGS sequence"/>
</dbReference>
<comment type="caution">
    <text evidence="2">The sequence shown here is derived from an EMBL/GenBank/DDBJ whole genome shotgun (WGS) entry which is preliminary data.</text>
</comment>
<reference evidence="2 3" key="1">
    <citation type="journal article" date="2015" name="Microbiome">
        <title>Genomic resolution of linkages in carbon, nitrogen, and sulfur cycling among widespread estuary sediment bacteria.</title>
        <authorList>
            <person name="Baker B.J."/>
            <person name="Lazar C.S."/>
            <person name="Teske A.P."/>
            <person name="Dick G.J."/>
        </authorList>
    </citation>
    <scope>NUCLEOTIDE SEQUENCE [LARGE SCALE GENOMIC DNA]</scope>
    <source>
        <strain evidence="2">DG_54_3</strain>
    </source>
</reference>
<organism evidence="2 3">
    <name type="scientific">candidate division WOR-1 bacterium DG_54_3</name>
    <dbReference type="NCBI Taxonomy" id="1703775"/>
    <lineage>
        <taxon>Bacteria</taxon>
        <taxon>Bacillati</taxon>
        <taxon>Saganbacteria</taxon>
    </lineage>
</organism>
<feature type="transmembrane region" description="Helical" evidence="1">
    <location>
        <begin position="12"/>
        <end position="32"/>
    </location>
</feature>
<keyword evidence="1" id="KW-1133">Transmembrane helix</keyword>
<name>A0A0S7XVE8_UNCSA</name>
<proteinExistence type="predicted"/>